<gene>
    <name evidence="2" type="ORF">LCGC14_1053410</name>
</gene>
<name>A0A0F9Q6D6_9ZZZZ</name>
<dbReference type="PRINTS" id="PR01270">
    <property type="entry name" value="HDASUPER"/>
</dbReference>
<evidence type="ECO:0000259" key="1">
    <source>
        <dbReference type="Pfam" id="PF00850"/>
    </source>
</evidence>
<dbReference type="InterPro" id="IPR023696">
    <property type="entry name" value="Ureohydrolase_dom_sf"/>
</dbReference>
<accession>A0A0F9Q6D6</accession>
<dbReference type="GO" id="GO:0004407">
    <property type="term" value="F:histone deacetylase activity"/>
    <property type="evidence" value="ECO:0007669"/>
    <property type="project" value="TreeGrafter"/>
</dbReference>
<reference evidence="2" key="1">
    <citation type="journal article" date="2015" name="Nature">
        <title>Complex archaea that bridge the gap between prokaryotes and eukaryotes.</title>
        <authorList>
            <person name="Spang A."/>
            <person name="Saw J.H."/>
            <person name="Jorgensen S.L."/>
            <person name="Zaremba-Niedzwiedzka K."/>
            <person name="Martijn J."/>
            <person name="Lind A.E."/>
            <person name="van Eijk R."/>
            <person name="Schleper C."/>
            <person name="Guy L."/>
            <person name="Ettema T.J."/>
        </authorList>
    </citation>
    <scope>NUCLEOTIDE SEQUENCE</scope>
</reference>
<organism evidence="2">
    <name type="scientific">marine sediment metagenome</name>
    <dbReference type="NCBI Taxonomy" id="412755"/>
    <lineage>
        <taxon>unclassified sequences</taxon>
        <taxon>metagenomes</taxon>
        <taxon>ecological metagenomes</taxon>
    </lineage>
</organism>
<dbReference type="EMBL" id="LAZR01004419">
    <property type="protein sequence ID" value="KKN08766.1"/>
    <property type="molecule type" value="Genomic_DNA"/>
</dbReference>
<evidence type="ECO:0000313" key="2">
    <source>
        <dbReference type="EMBL" id="KKN08766.1"/>
    </source>
</evidence>
<dbReference type="GO" id="GO:0040029">
    <property type="term" value="P:epigenetic regulation of gene expression"/>
    <property type="evidence" value="ECO:0007669"/>
    <property type="project" value="TreeGrafter"/>
</dbReference>
<dbReference type="InterPro" id="IPR000286">
    <property type="entry name" value="HDACs"/>
</dbReference>
<dbReference type="AlphaFoldDB" id="A0A0F9Q6D6"/>
<dbReference type="Gene3D" id="3.40.800.20">
    <property type="entry name" value="Histone deacetylase domain"/>
    <property type="match status" value="1"/>
</dbReference>
<dbReference type="InterPro" id="IPR037138">
    <property type="entry name" value="His_deacetylse_dom_sf"/>
</dbReference>
<feature type="domain" description="Histone deacetylase" evidence="1">
    <location>
        <begin position="20"/>
        <end position="304"/>
    </location>
</feature>
<dbReference type="CDD" id="cd11599">
    <property type="entry name" value="HDAC_classII_2"/>
    <property type="match status" value="1"/>
</dbReference>
<dbReference type="PANTHER" id="PTHR10625:SF10">
    <property type="entry name" value="HISTONE DEACETYLASE HDAC1"/>
    <property type="match status" value="1"/>
</dbReference>
<dbReference type="Pfam" id="PF00850">
    <property type="entry name" value="Hist_deacetyl"/>
    <property type="match status" value="1"/>
</dbReference>
<protein>
    <recommendedName>
        <fullName evidence="1">Histone deacetylase domain-containing protein</fullName>
    </recommendedName>
</protein>
<sequence>MTIAFISHADCALHETTSYHPDTADRLAAINDRLLASGLEMIMQQVDAPMVSREQLERVHDAAYITEIFQKLQDNDRVWLDADTLMVSASLIAAQRGAGAVVKGVDLVMSKQTNSAFCCVRPPGHHAEHNKAMGFCIFNNVAIGVAHAIAEYGLKRVAIVDFDAHHGNGTEDIFRGNAQVLLCSSFQHPFYPDTGEPGKHDNIINIGLAAGDGGDVFREQISTHWLPALNEFKPELIMISAGFDGHREDDMSDLQLVEDDFAWVTSEVKKVADEYASGRIVSVLEGGYVMSSLGRSVAAHIDALL</sequence>
<dbReference type="PANTHER" id="PTHR10625">
    <property type="entry name" value="HISTONE DEACETYLASE HDAC1-RELATED"/>
    <property type="match status" value="1"/>
</dbReference>
<comment type="caution">
    <text evidence="2">The sequence shown here is derived from an EMBL/GenBank/DDBJ whole genome shotgun (WGS) entry which is preliminary data.</text>
</comment>
<proteinExistence type="predicted"/>
<dbReference type="InterPro" id="IPR023801">
    <property type="entry name" value="His_deacetylse_dom"/>
</dbReference>
<dbReference type="SUPFAM" id="SSF52768">
    <property type="entry name" value="Arginase/deacetylase"/>
    <property type="match status" value="1"/>
</dbReference>